<dbReference type="SMART" id="SM00347">
    <property type="entry name" value="HTH_MARR"/>
    <property type="match status" value="1"/>
</dbReference>
<protein>
    <submittedName>
        <fullName evidence="5">MarR family transcriptional regulator</fullName>
    </submittedName>
</protein>
<proteinExistence type="predicted"/>
<evidence type="ECO:0000256" key="1">
    <source>
        <dbReference type="ARBA" id="ARBA00023015"/>
    </source>
</evidence>
<dbReference type="PROSITE" id="PS01117">
    <property type="entry name" value="HTH_MARR_1"/>
    <property type="match status" value="1"/>
</dbReference>
<keyword evidence="6" id="KW-1185">Reference proteome</keyword>
<keyword evidence="2" id="KW-0238">DNA-binding</keyword>
<evidence type="ECO:0000313" key="5">
    <source>
        <dbReference type="EMBL" id="MBP1045028.1"/>
    </source>
</evidence>
<organism evidence="5 6">
    <name type="scientific">Enterococcus larvae</name>
    <dbReference type="NCBI Taxonomy" id="2794352"/>
    <lineage>
        <taxon>Bacteria</taxon>
        <taxon>Bacillati</taxon>
        <taxon>Bacillota</taxon>
        <taxon>Bacilli</taxon>
        <taxon>Lactobacillales</taxon>
        <taxon>Enterococcaceae</taxon>
        <taxon>Enterococcus</taxon>
    </lineage>
</organism>
<dbReference type="InterPro" id="IPR000835">
    <property type="entry name" value="HTH_MarR-typ"/>
</dbReference>
<dbReference type="RefSeq" id="WP_209555817.1">
    <property type="nucleotide sequence ID" value="NZ_JAEDXU010000001.1"/>
</dbReference>
<evidence type="ECO:0000256" key="2">
    <source>
        <dbReference type="ARBA" id="ARBA00023125"/>
    </source>
</evidence>
<dbReference type="InterPro" id="IPR036388">
    <property type="entry name" value="WH-like_DNA-bd_sf"/>
</dbReference>
<reference evidence="5 6" key="1">
    <citation type="submission" date="2020-12" db="EMBL/GenBank/DDBJ databases">
        <title>Vagococcus allomyrinae sp. nov. and Enterococcus lavae sp. nov., isolated from the larvae of Allomyrina dichotoma.</title>
        <authorList>
            <person name="Lee S.D."/>
        </authorList>
    </citation>
    <scope>NUCLEOTIDE SEQUENCE [LARGE SCALE GENOMIC DNA]</scope>
    <source>
        <strain evidence="5 6">BWM-S5</strain>
    </source>
</reference>
<dbReference type="SUPFAM" id="SSF46785">
    <property type="entry name" value="Winged helix' DNA-binding domain"/>
    <property type="match status" value="1"/>
</dbReference>
<evidence type="ECO:0000259" key="4">
    <source>
        <dbReference type="PROSITE" id="PS50995"/>
    </source>
</evidence>
<dbReference type="Pfam" id="PF12802">
    <property type="entry name" value="MarR_2"/>
    <property type="match status" value="1"/>
</dbReference>
<dbReference type="PROSITE" id="PS50995">
    <property type="entry name" value="HTH_MARR_2"/>
    <property type="match status" value="1"/>
</dbReference>
<feature type="domain" description="HTH marR-type" evidence="4">
    <location>
        <begin position="4"/>
        <end position="141"/>
    </location>
</feature>
<comment type="caution">
    <text evidence="5">The sequence shown here is derived from an EMBL/GenBank/DDBJ whole genome shotgun (WGS) entry which is preliminary data.</text>
</comment>
<dbReference type="InterPro" id="IPR023187">
    <property type="entry name" value="Tscrpt_reg_MarR-type_CS"/>
</dbReference>
<keyword evidence="3" id="KW-0804">Transcription</keyword>
<evidence type="ECO:0000313" key="6">
    <source>
        <dbReference type="Proteomes" id="UP000673375"/>
    </source>
</evidence>
<accession>A0ABS4CF46</accession>
<evidence type="ECO:0000256" key="3">
    <source>
        <dbReference type="ARBA" id="ARBA00023163"/>
    </source>
</evidence>
<dbReference type="PANTHER" id="PTHR42756">
    <property type="entry name" value="TRANSCRIPTIONAL REGULATOR, MARR"/>
    <property type="match status" value="1"/>
</dbReference>
<dbReference type="Proteomes" id="UP000673375">
    <property type="component" value="Unassembled WGS sequence"/>
</dbReference>
<dbReference type="Gene3D" id="1.10.10.10">
    <property type="entry name" value="Winged helix-like DNA-binding domain superfamily/Winged helix DNA-binding domain"/>
    <property type="match status" value="1"/>
</dbReference>
<name>A0ABS4CF46_9ENTE</name>
<dbReference type="InterPro" id="IPR036390">
    <property type="entry name" value="WH_DNA-bd_sf"/>
</dbReference>
<dbReference type="EMBL" id="JAEDXU010000001">
    <property type="protein sequence ID" value="MBP1045028.1"/>
    <property type="molecule type" value="Genomic_DNA"/>
</dbReference>
<dbReference type="PRINTS" id="PR00598">
    <property type="entry name" value="HTHMARR"/>
</dbReference>
<keyword evidence="1" id="KW-0805">Transcription regulation</keyword>
<dbReference type="PANTHER" id="PTHR42756:SF1">
    <property type="entry name" value="TRANSCRIPTIONAL REPRESSOR OF EMRAB OPERON"/>
    <property type="match status" value="1"/>
</dbReference>
<sequence length="145" mass="16790">MKPHGTLGFEIRELSILIGRFIEKEELGTDLAKLKGPQAWALGFLSENLDREIYQKDLEKELSIRKPTASRLVDRMEKNGFITTVVSAKDKRFKRIIITEKALENMKKVEKFVTNLEDRLTQNIPEEELRSFIDTIGKLKKNIQS</sequence>
<gene>
    <name evidence="5" type="ORF">I6N96_01960</name>
</gene>